<sequence>MYVIGIDTGTQGTKALVFDLEKAVVVAQSSQSYGMVEGLPEGHREQDPALWIKAVDATVRDCVKQLGSEVARVAAIGVSGQQHGLVVLDDANRIIRPAKLWCDTSTTEQCDEISRAFGGSPGLIELAGNPMQPGYTASKILWLKQNEPQNFGRIETVLLPHDFINYWLTGVKRMEPGDASGTGLFDVRNRCWSKEMIDFIDPVLHRVLPEIGSSRDVLGPIRPELAKAWGLGTHVLVSAGGGDNMMGAIGTGNVNPGQVTVSLGTSGTVYGVSDKPLIDPQGEVAAFCDSTDQWLPLVCSMNATVVTELVRKHYGWDHEQMEKEVASAPMGAEGMMMLPYLQGERTPSLPEGCGVLHGMNLTNFTPANVMRAAMEGVSLSLGYGMLRMTELGFEPTSVRLTGGGAKSATWRQILADVFGLPVVALKTDEGAALGAALQAAVGFFEHSGESLSYDEIISYAVVPDEATQCEPDEERHEFYQNLLAQQQYLVETLHIPGFL</sequence>
<evidence type="ECO:0000256" key="10">
    <source>
        <dbReference type="RuleBase" id="RU364073"/>
    </source>
</evidence>
<evidence type="ECO:0000256" key="4">
    <source>
        <dbReference type="ARBA" id="ARBA00022741"/>
    </source>
</evidence>
<dbReference type="NCBIfam" id="TIGR01312">
    <property type="entry name" value="XylB"/>
    <property type="match status" value="1"/>
</dbReference>
<evidence type="ECO:0000256" key="2">
    <source>
        <dbReference type="ARBA" id="ARBA00022629"/>
    </source>
</evidence>
<feature type="domain" description="Carbohydrate kinase FGGY C-terminal" evidence="12">
    <location>
        <begin position="260"/>
        <end position="442"/>
    </location>
</feature>
<name>A0AAE2SDC4_9BACT</name>
<evidence type="ECO:0000259" key="11">
    <source>
        <dbReference type="Pfam" id="PF00370"/>
    </source>
</evidence>
<evidence type="ECO:0000256" key="5">
    <source>
        <dbReference type="ARBA" id="ARBA00022777"/>
    </source>
</evidence>
<evidence type="ECO:0000256" key="9">
    <source>
        <dbReference type="RuleBase" id="RU003733"/>
    </source>
</evidence>
<accession>A0AAE2SDC4</accession>
<evidence type="ECO:0000259" key="12">
    <source>
        <dbReference type="Pfam" id="PF02782"/>
    </source>
</evidence>
<dbReference type="Gene3D" id="3.30.420.40">
    <property type="match status" value="2"/>
</dbReference>
<dbReference type="InterPro" id="IPR018483">
    <property type="entry name" value="Carb_kinase_FGGY_CS"/>
</dbReference>
<evidence type="ECO:0000256" key="3">
    <source>
        <dbReference type="ARBA" id="ARBA00022679"/>
    </source>
</evidence>
<feature type="binding site" evidence="8">
    <location>
        <begin position="82"/>
        <end position="83"/>
    </location>
    <ligand>
        <name>substrate</name>
    </ligand>
</feature>
<dbReference type="PROSITE" id="PS00933">
    <property type="entry name" value="FGGY_KINASES_1"/>
    <property type="match status" value="1"/>
</dbReference>
<dbReference type="InterPro" id="IPR018484">
    <property type="entry name" value="FGGY_N"/>
</dbReference>
<evidence type="ECO:0000256" key="8">
    <source>
        <dbReference type="HAMAP-Rule" id="MF_02220"/>
    </source>
</evidence>
<dbReference type="EMBL" id="JAENIG010000003">
    <property type="protein sequence ID" value="MBK1854470.1"/>
    <property type="molecule type" value="Genomic_DNA"/>
</dbReference>
<comment type="caution">
    <text evidence="13">The sequence shown here is derived from an EMBL/GenBank/DDBJ whole genome shotgun (WGS) entry which is preliminary data.</text>
</comment>
<dbReference type="InterPro" id="IPR000577">
    <property type="entry name" value="Carb_kinase_FGGY"/>
</dbReference>
<evidence type="ECO:0000256" key="1">
    <source>
        <dbReference type="ARBA" id="ARBA00009156"/>
    </source>
</evidence>
<keyword evidence="3 8" id="KW-0808">Transferase</keyword>
<dbReference type="RefSeq" id="WP_309489078.1">
    <property type="nucleotide sequence ID" value="NZ_JAENIG010000003.1"/>
</dbReference>
<dbReference type="PANTHER" id="PTHR43095">
    <property type="entry name" value="SUGAR KINASE"/>
    <property type="match status" value="1"/>
</dbReference>
<evidence type="ECO:0000256" key="7">
    <source>
        <dbReference type="ARBA" id="ARBA00023277"/>
    </source>
</evidence>
<keyword evidence="5 8" id="KW-0418">Kinase</keyword>
<dbReference type="Pfam" id="PF02782">
    <property type="entry name" value="FGGY_C"/>
    <property type="match status" value="1"/>
</dbReference>
<dbReference type="PIRSF" id="PIRSF000538">
    <property type="entry name" value="GlpK"/>
    <property type="match status" value="1"/>
</dbReference>
<dbReference type="CDD" id="cd07809">
    <property type="entry name" value="ASKHA_NBD_FGGY_BaXK-like"/>
    <property type="match status" value="1"/>
</dbReference>
<dbReference type="InterPro" id="IPR050406">
    <property type="entry name" value="FGGY_Carb_Kinase"/>
</dbReference>
<keyword evidence="6 8" id="KW-0067">ATP-binding</keyword>
<reference evidence="13" key="1">
    <citation type="submission" date="2021-01" db="EMBL/GenBank/DDBJ databases">
        <title>Modified the classification status of verrucomicrobia.</title>
        <authorList>
            <person name="Feng X."/>
        </authorList>
    </citation>
    <scope>NUCLEOTIDE SEQUENCE</scope>
    <source>
        <strain evidence="13">5K15</strain>
    </source>
</reference>
<dbReference type="GO" id="GO:0005524">
    <property type="term" value="F:ATP binding"/>
    <property type="evidence" value="ECO:0007669"/>
    <property type="project" value="UniProtKB-UniRule"/>
</dbReference>
<keyword evidence="4 8" id="KW-0547">Nucleotide-binding</keyword>
<dbReference type="EC" id="2.7.1.17" evidence="8 10"/>
<dbReference type="GO" id="GO:0004856">
    <property type="term" value="F:D-xylulokinase activity"/>
    <property type="evidence" value="ECO:0007669"/>
    <property type="project" value="UniProtKB-UniRule"/>
</dbReference>
<dbReference type="InterPro" id="IPR043129">
    <property type="entry name" value="ATPase_NBD"/>
</dbReference>
<evidence type="ECO:0000313" key="14">
    <source>
        <dbReference type="Proteomes" id="UP000634206"/>
    </source>
</evidence>
<dbReference type="PANTHER" id="PTHR43095:SF5">
    <property type="entry name" value="XYLULOSE KINASE"/>
    <property type="match status" value="1"/>
</dbReference>
<dbReference type="Pfam" id="PF00370">
    <property type="entry name" value="FGGY_N"/>
    <property type="match status" value="1"/>
</dbReference>
<gene>
    <name evidence="8 10 13" type="primary">xylB</name>
    <name evidence="13" type="ORF">JIN83_05840</name>
</gene>
<dbReference type="AlphaFoldDB" id="A0AAE2SDC4"/>
<dbReference type="GO" id="GO:0042732">
    <property type="term" value="P:D-xylose metabolic process"/>
    <property type="evidence" value="ECO:0007669"/>
    <property type="project" value="UniProtKB-KW"/>
</dbReference>
<dbReference type="InterPro" id="IPR006000">
    <property type="entry name" value="Xylulokinase"/>
</dbReference>
<feature type="active site" description="Proton acceptor" evidence="8">
    <location>
        <position position="243"/>
    </location>
</feature>
<feature type="domain" description="Carbohydrate kinase FGGY N-terminal" evidence="11">
    <location>
        <begin position="2"/>
        <end position="250"/>
    </location>
</feature>
<keyword evidence="7 8" id="KW-0119">Carbohydrate metabolism</keyword>
<evidence type="ECO:0000256" key="6">
    <source>
        <dbReference type="ARBA" id="ARBA00022840"/>
    </source>
</evidence>
<dbReference type="PROSITE" id="PS00445">
    <property type="entry name" value="FGGY_KINASES_2"/>
    <property type="match status" value="1"/>
</dbReference>
<dbReference type="HAMAP" id="MF_02220">
    <property type="entry name" value="XylB"/>
    <property type="match status" value="1"/>
</dbReference>
<comment type="similarity">
    <text evidence="1 8 9">Belongs to the FGGY kinase family.</text>
</comment>
<dbReference type="InterPro" id="IPR018485">
    <property type="entry name" value="FGGY_C"/>
</dbReference>
<proteinExistence type="inferred from homology"/>
<keyword evidence="2 8" id="KW-0859">Xylose metabolism</keyword>
<dbReference type="GO" id="GO:0005998">
    <property type="term" value="P:xylulose catabolic process"/>
    <property type="evidence" value="ECO:0007669"/>
    <property type="project" value="UniProtKB-UniRule"/>
</dbReference>
<comment type="function">
    <text evidence="8">Catalyzes the phosphorylation of D-xylulose to D-xylulose 5-phosphate.</text>
</comment>
<feature type="site" description="Important for activity" evidence="8">
    <location>
        <position position="7"/>
    </location>
</feature>
<organism evidence="13 14">
    <name type="scientific">Oceaniferula flava</name>
    <dbReference type="NCBI Taxonomy" id="2800421"/>
    <lineage>
        <taxon>Bacteria</taxon>
        <taxon>Pseudomonadati</taxon>
        <taxon>Verrucomicrobiota</taxon>
        <taxon>Verrucomicrobiia</taxon>
        <taxon>Verrucomicrobiales</taxon>
        <taxon>Verrucomicrobiaceae</taxon>
        <taxon>Oceaniferula</taxon>
    </lineage>
</organism>
<comment type="catalytic activity">
    <reaction evidence="8 10">
        <text>D-xylulose + ATP = D-xylulose 5-phosphate + ADP + H(+)</text>
        <dbReference type="Rhea" id="RHEA:10964"/>
        <dbReference type="ChEBI" id="CHEBI:15378"/>
        <dbReference type="ChEBI" id="CHEBI:17140"/>
        <dbReference type="ChEBI" id="CHEBI:30616"/>
        <dbReference type="ChEBI" id="CHEBI:57737"/>
        <dbReference type="ChEBI" id="CHEBI:456216"/>
        <dbReference type="EC" id="2.7.1.17"/>
    </reaction>
</comment>
<dbReference type="Proteomes" id="UP000634206">
    <property type="component" value="Unassembled WGS sequence"/>
</dbReference>
<evidence type="ECO:0000313" key="13">
    <source>
        <dbReference type="EMBL" id="MBK1854470.1"/>
    </source>
</evidence>
<keyword evidence="14" id="KW-1185">Reference proteome</keyword>
<protein>
    <recommendedName>
        <fullName evidence="8 10">Xylulose kinase</fullName>
        <shortName evidence="8 10">Xylulokinase</shortName>
        <ecNumber evidence="8 10">2.7.1.17</ecNumber>
    </recommendedName>
</protein>
<dbReference type="SUPFAM" id="SSF53067">
    <property type="entry name" value="Actin-like ATPase domain"/>
    <property type="match status" value="2"/>
</dbReference>